<protein>
    <submittedName>
        <fullName evidence="4">TetR/AcrR family transcriptional regulator</fullName>
    </submittedName>
</protein>
<proteinExistence type="predicted"/>
<dbReference type="InterPro" id="IPR001647">
    <property type="entry name" value="HTH_TetR"/>
</dbReference>
<dbReference type="InterPro" id="IPR050624">
    <property type="entry name" value="HTH-type_Tx_Regulator"/>
</dbReference>
<evidence type="ECO:0000313" key="4">
    <source>
        <dbReference type="EMBL" id="MDN4602992.1"/>
    </source>
</evidence>
<sequence>MREPSNDLRIIRTRELIREALIDLIEEKGFEAITVKDITTKARINRGTFYSHYQDKFDLMARSQEEFMSNMREIVKQNVTDTNGDFKSNVPATVPFNVMVSMFEYLDQNRRFMRAVSGPNGGQSFQTKMKDFLWNTLFVRKEFPLIKQENLLVPSEYLIAYLASAHIGVIEQWLNSDGTESPAEMARILATITVKGPFTAAGLNN</sequence>
<keyword evidence="1 2" id="KW-0238">DNA-binding</keyword>
<evidence type="ECO:0000256" key="1">
    <source>
        <dbReference type="ARBA" id="ARBA00023125"/>
    </source>
</evidence>
<gene>
    <name evidence="4" type="ORF">P5G61_17270</name>
</gene>
<dbReference type="Pfam" id="PF14278">
    <property type="entry name" value="TetR_C_8"/>
    <property type="match status" value="1"/>
</dbReference>
<dbReference type="SUPFAM" id="SSF46689">
    <property type="entry name" value="Homeodomain-like"/>
    <property type="match status" value="1"/>
</dbReference>
<name>A0ABT8JDA9_9BACL</name>
<accession>A0ABT8JDA9</accession>
<dbReference type="InterPro" id="IPR039532">
    <property type="entry name" value="TetR_C_Firmicutes"/>
</dbReference>
<reference evidence="4" key="1">
    <citation type="submission" date="2023-03" db="EMBL/GenBank/DDBJ databases">
        <title>MT1 and MT2 Draft Genomes of Novel Species.</title>
        <authorList>
            <person name="Venkateswaran K."/>
        </authorList>
    </citation>
    <scope>NUCLEOTIDE SEQUENCE</scope>
    <source>
        <strain evidence="4">F6_3S_P_1C</strain>
    </source>
</reference>
<dbReference type="RefSeq" id="WP_024633288.1">
    <property type="nucleotide sequence ID" value="NZ_JAROCD010000008.1"/>
</dbReference>
<dbReference type="PANTHER" id="PTHR43479:SF7">
    <property type="entry name" value="TETR-FAMILY TRANSCRIPTIONAL REGULATOR"/>
    <property type="match status" value="1"/>
</dbReference>
<dbReference type="EMBL" id="JAROCD010000008">
    <property type="protein sequence ID" value="MDN4602992.1"/>
    <property type="molecule type" value="Genomic_DNA"/>
</dbReference>
<keyword evidence="5" id="KW-1185">Reference proteome</keyword>
<feature type="domain" description="HTH tetR-type" evidence="3">
    <location>
        <begin position="11"/>
        <end position="71"/>
    </location>
</feature>
<dbReference type="InterPro" id="IPR009057">
    <property type="entry name" value="Homeodomain-like_sf"/>
</dbReference>
<dbReference type="PRINTS" id="PR00455">
    <property type="entry name" value="HTHTETR"/>
</dbReference>
<evidence type="ECO:0000259" key="3">
    <source>
        <dbReference type="PROSITE" id="PS50977"/>
    </source>
</evidence>
<organism evidence="4 5">
    <name type="scientific">Paenibacillus vandeheii</name>
    <dbReference type="NCBI Taxonomy" id="3035917"/>
    <lineage>
        <taxon>Bacteria</taxon>
        <taxon>Bacillati</taxon>
        <taxon>Bacillota</taxon>
        <taxon>Bacilli</taxon>
        <taxon>Bacillales</taxon>
        <taxon>Paenibacillaceae</taxon>
        <taxon>Paenibacillus</taxon>
    </lineage>
</organism>
<evidence type="ECO:0000313" key="5">
    <source>
        <dbReference type="Proteomes" id="UP001174205"/>
    </source>
</evidence>
<dbReference type="PROSITE" id="PS50977">
    <property type="entry name" value="HTH_TETR_2"/>
    <property type="match status" value="1"/>
</dbReference>
<dbReference type="Gene3D" id="1.10.357.10">
    <property type="entry name" value="Tetracycline Repressor, domain 2"/>
    <property type="match status" value="1"/>
</dbReference>
<comment type="caution">
    <text evidence="4">The sequence shown here is derived from an EMBL/GenBank/DDBJ whole genome shotgun (WGS) entry which is preliminary data.</text>
</comment>
<dbReference type="Proteomes" id="UP001174205">
    <property type="component" value="Unassembled WGS sequence"/>
</dbReference>
<dbReference type="PANTHER" id="PTHR43479">
    <property type="entry name" value="ACREF/ENVCD OPERON REPRESSOR-RELATED"/>
    <property type="match status" value="1"/>
</dbReference>
<feature type="DNA-binding region" description="H-T-H motif" evidence="2">
    <location>
        <begin position="34"/>
        <end position="53"/>
    </location>
</feature>
<evidence type="ECO:0000256" key="2">
    <source>
        <dbReference type="PROSITE-ProRule" id="PRU00335"/>
    </source>
</evidence>
<dbReference type="Pfam" id="PF00440">
    <property type="entry name" value="TetR_N"/>
    <property type="match status" value="1"/>
</dbReference>